<feature type="coiled-coil region" evidence="9">
    <location>
        <begin position="1023"/>
        <end position="1057"/>
    </location>
</feature>
<comment type="function">
    <text evidence="8">Plays a role in the organization of both preexisting and nascent microtubules in interphase cells. During mitosis, required for the organization and orientation of the mitotic spindle.</text>
</comment>
<evidence type="ECO:0000256" key="7">
    <source>
        <dbReference type="ARBA" id="ARBA00023212"/>
    </source>
</evidence>
<name>A0ABD1XX17_9MARC</name>
<feature type="compositionally biased region" description="Polar residues" evidence="10">
    <location>
        <begin position="524"/>
        <end position="544"/>
    </location>
</feature>
<feature type="region of interest" description="Disordered" evidence="10">
    <location>
        <begin position="338"/>
        <end position="429"/>
    </location>
</feature>
<evidence type="ECO:0000256" key="9">
    <source>
        <dbReference type="SAM" id="Coils"/>
    </source>
</evidence>
<feature type="region of interest" description="Disordered" evidence="10">
    <location>
        <begin position="749"/>
        <end position="791"/>
    </location>
</feature>
<feature type="compositionally biased region" description="Basic and acidic residues" evidence="10">
    <location>
        <begin position="754"/>
        <end position="765"/>
    </location>
</feature>
<keyword evidence="5" id="KW-0802">TPR repeat</keyword>
<feature type="region of interest" description="Disordered" evidence="10">
    <location>
        <begin position="523"/>
        <end position="600"/>
    </location>
</feature>
<feature type="region of interest" description="Disordered" evidence="10">
    <location>
        <begin position="282"/>
        <end position="307"/>
    </location>
</feature>
<evidence type="ECO:0000256" key="4">
    <source>
        <dbReference type="ARBA" id="ARBA00022490"/>
    </source>
</evidence>
<comment type="subunit">
    <text evidence="2">Directly interacts with tubulin-gamma; this interaction determines centrosomal localization.</text>
</comment>
<accession>A0ABD1XX17</accession>
<dbReference type="Proteomes" id="UP001605036">
    <property type="component" value="Unassembled WGS sequence"/>
</dbReference>
<comment type="subcellular location">
    <subcellularLocation>
        <location evidence="1">Cytoplasm</location>
        <location evidence="1">Cytoskeleton</location>
        <location evidence="1">Microtubule organizing center</location>
        <location evidence="1">Centrosome</location>
    </subcellularLocation>
</comment>
<feature type="compositionally biased region" description="Basic and acidic residues" evidence="10">
    <location>
        <begin position="545"/>
        <end position="560"/>
    </location>
</feature>
<evidence type="ECO:0000256" key="2">
    <source>
        <dbReference type="ARBA" id="ARBA00011832"/>
    </source>
</evidence>
<dbReference type="PANTHER" id="PTHR14594:SF1">
    <property type="entry name" value="CENTROSOMAL PROTEIN OF 70 KDA"/>
    <property type="match status" value="1"/>
</dbReference>
<organism evidence="11 12">
    <name type="scientific">Riccia fluitans</name>
    <dbReference type="NCBI Taxonomy" id="41844"/>
    <lineage>
        <taxon>Eukaryota</taxon>
        <taxon>Viridiplantae</taxon>
        <taxon>Streptophyta</taxon>
        <taxon>Embryophyta</taxon>
        <taxon>Marchantiophyta</taxon>
        <taxon>Marchantiopsida</taxon>
        <taxon>Marchantiidae</taxon>
        <taxon>Marchantiales</taxon>
        <taxon>Ricciaceae</taxon>
        <taxon>Riccia</taxon>
    </lineage>
</organism>
<dbReference type="EMBL" id="JBHFFA010000007">
    <property type="protein sequence ID" value="KAL2613491.1"/>
    <property type="molecule type" value="Genomic_DNA"/>
</dbReference>
<keyword evidence="12" id="KW-1185">Reference proteome</keyword>
<feature type="compositionally biased region" description="Basic and acidic residues" evidence="10">
    <location>
        <begin position="354"/>
        <end position="376"/>
    </location>
</feature>
<dbReference type="AlphaFoldDB" id="A0ABD1XX17"/>
<feature type="region of interest" description="Disordered" evidence="10">
    <location>
        <begin position="654"/>
        <end position="683"/>
    </location>
</feature>
<keyword evidence="4" id="KW-0963">Cytoplasm</keyword>
<evidence type="ECO:0000313" key="12">
    <source>
        <dbReference type="Proteomes" id="UP001605036"/>
    </source>
</evidence>
<evidence type="ECO:0000256" key="1">
    <source>
        <dbReference type="ARBA" id="ARBA00004300"/>
    </source>
</evidence>
<evidence type="ECO:0000256" key="5">
    <source>
        <dbReference type="ARBA" id="ARBA00022803"/>
    </source>
</evidence>
<feature type="compositionally biased region" description="Low complexity" evidence="10">
    <location>
        <begin position="285"/>
        <end position="295"/>
    </location>
</feature>
<keyword evidence="7" id="KW-0206">Cytoskeleton</keyword>
<feature type="compositionally biased region" description="Basic and acidic residues" evidence="10">
    <location>
        <begin position="571"/>
        <end position="590"/>
    </location>
</feature>
<feature type="region of interest" description="Disordered" evidence="10">
    <location>
        <begin position="20"/>
        <end position="52"/>
    </location>
</feature>
<feature type="coiled-coil region" evidence="9">
    <location>
        <begin position="870"/>
        <end position="978"/>
    </location>
</feature>
<feature type="compositionally biased region" description="Basic and acidic residues" evidence="10">
    <location>
        <begin position="383"/>
        <end position="398"/>
    </location>
</feature>
<feature type="region of interest" description="Disordered" evidence="10">
    <location>
        <begin position="470"/>
        <end position="507"/>
    </location>
</feature>
<proteinExistence type="predicted"/>
<keyword evidence="6 9" id="KW-0175">Coiled coil</keyword>
<feature type="compositionally biased region" description="Basic and acidic residues" evidence="10">
    <location>
        <begin position="484"/>
        <end position="497"/>
    </location>
</feature>
<evidence type="ECO:0000256" key="6">
    <source>
        <dbReference type="ARBA" id="ARBA00023054"/>
    </source>
</evidence>
<sequence length="1105" mass="124043">MEDLAHFIQSMSEKYGLLDGIESKKEPGESHGLAGGKQITDRPSSAASNSCNNINEVSSGQASSWEYLSVFVTRQAIDTKRPSPLPLLQSEGNSHLHAYARMIDINKEPEPESPLPTTSQVVLKESGDIGEKFVEIDSLPEGENVGKDFSDVVTMSDNIQGVYGSKESGGKHQLTDYETLDEPCQLGERNNRQNSASSLQFSHRRDVLCHPRELDDYPQSRISSCRSDHPEEETAASVVEDRQVKQHGAECSVTTTAGDLNDQYGTCTSTGQPNYEKHQIWKPVSTSSSSSLSASAGGGQAQPQVRKHRGVVSSFVILDNEVEFGENVALHDYAVSSGESSSRSYCTEGAAADQDVHKRQDERSRTPMDEYSDHHLASVSSNVHHDEQQEKEAERENRPLSNGQRQAQHKSSRSLEKQERGTGPFHGKYYTWEEEGNFLEDEQAHEGELASGFEFIGTEVSSGLELGDTAATLSTPMQKGKQRVRNEGSESELELKKGNSKHGGSHQDIVDLTQDLLQETETTKTSLNQRSKTPIGTQQSLKTSKVTEKEREQRDRRGNWDDVEEQITFLSHEHTSHQNLLTDREQERPPRGISSSRAQGACKDSFHLLDEEERTNNCGGGYSKLRANNIEYRCDDSGEHEIQAPGDQEMQRHAVNQHKVETDHRQKRKERGHPQGKRSNHRETKHMLAENYSKVEDLLSSILALSNNDVNDRSTLLDKVTSRLIAETETRNIPENSILEAPFMKAKTSADSARVGEETHPREKSGANSRQKNHELETRRQQSAGFTADASGPWTVDEARFFENWDLGEDLSLLPSRASWESESVNAKWTYINKILCDNGFSPLNSSSMNVTHETIDKLLDSLGDVVRNYSRREKLVQELLAERDSLRQEEERNDQVTLKLETQVETLKQKLAACEQRAELAAAASEKNIASLRKEHQRLEGTHASTLQRCSQLEHVCRAKERSLRKLQEKISEAVTRENSQRTRDKELYDKLKHKVAISQKAQGEIVESNFLLRDMKPAAIVGIYERQRAASEAEMNQLREENARLCKELREKENSLLSKAMSAVDADQAELDQREQDLIQQLTEVLEIQQVGSDCFGMLNIGF</sequence>
<evidence type="ECO:0000256" key="3">
    <source>
        <dbReference type="ARBA" id="ARBA00018408"/>
    </source>
</evidence>
<protein>
    <recommendedName>
        <fullName evidence="3">Centrosomal protein of 70 kDa</fullName>
    </recommendedName>
</protein>
<evidence type="ECO:0000256" key="8">
    <source>
        <dbReference type="ARBA" id="ARBA00025273"/>
    </source>
</evidence>
<feature type="compositionally biased region" description="Basic residues" evidence="10">
    <location>
        <begin position="665"/>
        <end position="680"/>
    </location>
</feature>
<dbReference type="PANTHER" id="PTHR14594">
    <property type="entry name" value="CENTROSOMAL PROTEIN OF 70 KDA"/>
    <property type="match status" value="1"/>
</dbReference>
<reference evidence="11 12" key="1">
    <citation type="submission" date="2024-09" db="EMBL/GenBank/DDBJ databases">
        <title>Chromosome-scale assembly of Riccia fluitans.</title>
        <authorList>
            <person name="Paukszto L."/>
            <person name="Sawicki J."/>
            <person name="Karawczyk K."/>
            <person name="Piernik-Szablinska J."/>
            <person name="Szczecinska M."/>
            <person name="Mazdziarz M."/>
        </authorList>
    </citation>
    <scope>NUCLEOTIDE SEQUENCE [LARGE SCALE GENOMIC DNA]</scope>
    <source>
        <strain evidence="11">Rf_01</strain>
        <tissue evidence="11">Aerial parts of the thallus</tissue>
    </source>
</reference>
<evidence type="ECO:0000313" key="11">
    <source>
        <dbReference type="EMBL" id="KAL2613491.1"/>
    </source>
</evidence>
<gene>
    <name evidence="11" type="ORF">R1flu_025183</name>
</gene>
<evidence type="ECO:0000256" key="10">
    <source>
        <dbReference type="SAM" id="MobiDB-lite"/>
    </source>
</evidence>
<dbReference type="InterPro" id="IPR037692">
    <property type="entry name" value="CEP70"/>
</dbReference>
<comment type="caution">
    <text evidence="11">The sequence shown here is derived from an EMBL/GenBank/DDBJ whole genome shotgun (WGS) entry which is preliminary data.</text>
</comment>